<dbReference type="CDD" id="cd00009">
    <property type="entry name" value="AAA"/>
    <property type="match status" value="1"/>
</dbReference>
<dbReference type="PRINTS" id="PR01590">
    <property type="entry name" value="HTHFIS"/>
</dbReference>
<dbReference type="SUPFAM" id="SSF52540">
    <property type="entry name" value="P-loop containing nucleoside triphosphate hydrolases"/>
    <property type="match status" value="1"/>
</dbReference>
<dbReference type="InterPro" id="IPR003593">
    <property type="entry name" value="AAA+_ATPase"/>
</dbReference>
<organism evidence="10 11">
    <name type="scientific">Segnochrobactrum spirostomi</name>
    <dbReference type="NCBI Taxonomy" id="2608987"/>
    <lineage>
        <taxon>Bacteria</taxon>
        <taxon>Pseudomonadati</taxon>
        <taxon>Pseudomonadota</taxon>
        <taxon>Alphaproteobacteria</taxon>
        <taxon>Hyphomicrobiales</taxon>
        <taxon>Segnochrobactraceae</taxon>
        <taxon>Segnochrobactrum</taxon>
    </lineage>
</organism>
<evidence type="ECO:0000313" key="10">
    <source>
        <dbReference type="EMBL" id="MQT15051.1"/>
    </source>
</evidence>
<dbReference type="InterPro" id="IPR009057">
    <property type="entry name" value="Homeodomain-like_sf"/>
</dbReference>
<evidence type="ECO:0000256" key="5">
    <source>
        <dbReference type="ARBA" id="ARBA00023125"/>
    </source>
</evidence>
<dbReference type="PROSITE" id="PS00676">
    <property type="entry name" value="SIGMA54_INTERACT_2"/>
    <property type="match status" value="1"/>
</dbReference>
<dbReference type="GO" id="GO:0043565">
    <property type="term" value="F:sequence-specific DNA binding"/>
    <property type="evidence" value="ECO:0007669"/>
    <property type="project" value="InterPro"/>
</dbReference>
<dbReference type="PANTHER" id="PTHR32071">
    <property type="entry name" value="TRANSCRIPTIONAL REGULATORY PROTEIN"/>
    <property type="match status" value="1"/>
</dbReference>
<feature type="coiled-coil region" evidence="8">
    <location>
        <begin position="183"/>
        <end position="217"/>
    </location>
</feature>
<dbReference type="Gene3D" id="3.30.450.40">
    <property type="match status" value="1"/>
</dbReference>
<dbReference type="Gene3D" id="1.10.10.60">
    <property type="entry name" value="Homeodomain-like"/>
    <property type="match status" value="1"/>
</dbReference>
<dbReference type="InterPro" id="IPR002197">
    <property type="entry name" value="HTH_Fis"/>
</dbReference>
<dbReference type="GO" id="GO:0005524">
    <property type="term" value="F:ATP binding"/>
    <property type="evidence" value="ECO:0007669"/>
    <property type="project" value="UniProtKB-KW"/>
</dbReference>
<evidence type="ECO:0000259" key="9">
    <source>
        <dbReference type="PROSITE" id="PS50045"/>
    </source>
</evidence>
<gene>
    <name evidence="10" type="ORF">F0357_20815</name>
</gene>
<dbReference type="Pfam" id="PF25601">
    <property type="entry name" value="AAA_lid_14"/>
    <property type="match status" value="1"/>
</dbReference>
<reference evidence="10 11" key="1">
    <citation type="submission" date="2019-09" db="EMBL/GenBank/DDBJ databases">
        <title>Segnochrobactrum spirostomi gen. nov., sp. nov., isolated from the ciliate Spirostomum cf. yagiui and description of a novel family, Segnochrobactraceae fam. nov. within the order Rhizobiales of the class Alphaproteobacteria.</title>
        <authorList>
            <person name="Akter S."/>
            <person name="Shazib S.U.A."/>
            <person name="Shin M.K."/>
        </authorList>
    </citation>
    <scope>NUCLEOTIDE SEQUENCE [LARGE SCALE GENOMIC DNA]</scope>
    <source>
        <strain evidence="10 11">Sp-1</strain>
    </source>
</reference>
<dbReference type="InterPro" id="IPR002078">
    <property type="entry name" value="Sigma_54_int"/>
</dbReference>
<evidence type="ECO:0000256" key="8">
    <source>
        <dbReference type="SAM" id="Coils"/>
    </source>
</evidence>
<keyword evidence="4" id="KW-0805">Transcription regulation</keyword>
<dbReference type="Pfam" id="PF01590">
    <property type="entry name" value="GAF"/>
    <property type="match status" value="1"/>
</dbReference>
<dbReference type="SUPFAM" id="SSF55781">
    <property type="entry name" value="GAF domain-like"/>
    <property type="match status" value="1"/>
</dbReference>
<evidence type="ECO:0000256" key="2">
    <source>
        <dbReference type="ARBA" id="ARBA00022840"/>
    </source>
</evidence>
<dbReference type="PROSITE" id="PS50045">
    <property type="entry name" value="SIGMA54_INTERACT_4"/>
    <property type="match status" value="1"/>
</dbReference>
<keyword evidence="11" id="KW-1185">Reference proteome</keyword>
<dbReference type="PROSITE" id="PS00675">
    <property type="entry name" value="SIGMA54_INTERACT_1"/>
    <property type="match status" value="1"/>
</dbReference>
<dbReference type="InterPro" id="IPR027417">
    <property type="entry name" value="P-loop_NTPase"/>
</dbReference>
<dbReference type="SMART" id="SM00382">
    <property type="entry name" value="AAA"/>
    <property type="match status" value="1"/>
</dbReference>
<keyword evidence="7" id="KW-0804">Transcription</keyword>
<dbReference type="InterPro" id="IPR025662">
    <property type="entry name" value="Sigma_54_int_dom_ATP-bd_1"/>
</dbReference>
<dbReference type="Proteomes" id="UP000332515">
    <property type="component" value="Unassembled WGS sequence"/>
</dbReference>
<keyword evidence="3" id="KW-0902">Two-component regulatory system</keyword>
<dbReference type="SUPFAM" id="SSF46689">
    <property type="entry name" value="Homeodomain-like"/>
    <property type="match status" value="1"/>
</dbReference>
<dbReference type="SMART" id="SM00065">
    <property type="entry name" value="GAF"/>
    <property type="match status" value="1"/>
</dbReference>
<dbReference type="RefSeq" id="WP_153489216.1">
    <property type="nucleotide sequence ID" value="NZ_VWNA01000003.1"/>
</dbReference>
<name>A0A6A7YAR3_9HYPH</name>
<dbReference type="InterPro" id="IPR025943">
    <property type="entry name" value="Sigma_54_int_dom_ATP-bd_2"/>
</dbReference>
<keyword evidence="2" id="KW-0067">ATP-binding</keyword>
<evidence type="ECO:0000256" key="6">
    <source>
        <dbReference type="ARBA" id="ARBA00023159"/>
    </source>
</evidence>
<dbReference type="EMBL" id="VWNA01000003">
    <property type="protein sequence ID" value="MQT15051.1"/>
    <property type="molecule type" value="Genomic_DNA"/>
</dbReference>
<dbReference type="GO" id="GO:0006355">
    <property type="term" value="P:regulation of DNA-templated transcription"/>
    <property type="evidence" value="ECO:0007669"/>
    <property type="project" value="InterPro"/>
</dbReference>
<proteinExistence type="predicted"/>
<evidence type="ECO:0000256" key="7">
    <source>
        <dbReference type="ARBA" id="ARBA00023163"/>
    </source>
</evidence>
<dbReference type="Gene3D" id="3.40.50.300">
    <property type="entry name" value="P-loop containing nucleotide triphosphate hydrolases"/>
    <property type="match status" value="1"/>
</dbReference>
<keyword evidence="8" id="KW-0175">Coiled coil</keyword>
<dbReference type="GO" id="GO:0000160">
    <property type="term" value="P:phosphorelay signal transduction system"/>
    <property type="evidence" value="ECO:0007669"/>
    <property type="project" value="UniProtKB-KW"/>
</dbReference>
<dbReference type="InterPro" id="IPR025944">
    <property type="entry name" value="Sigma_54_int_dom_CS"/>
</dbReference>
<evidence type="ECO:0000313" key="11">
    <source>
        <dbReference type="Proteomes" id="UP000332515"/>
    </source>
</evidence>
<keyword evidence="5" id="KW-0238">DNA-binding</keyword>
<comment type="caution">
    <text evidence="10">The sequence shown here is derived from an EMBL/GenBank/DDBJ whole genome shotgun (WGS) entry which is preliminary data.</text>
</comment>
<protein>
    <submittedName>
        <fullName evidence="10">GAF domain-containing protein</fullName>
    </submittedName>
</protein>
<dbReference type="FunFam" id="3.40.50.300:FF:000006">
    <property type="entry name" value="DNA-binding transcriptional regulator NtrC"/>
    <property type="match status" value="1"/>
</dbReference>
<evidence type="ECO:0000256" key="4">
    <source>
        <dbReference type="ARBA" id="ARBA00023015"/>
    </source>
</evidence>
<sequence length="546" mass="59505">MLDPIEIANDLIDVATALATERDLARLLDAIASAARRLTRAQVARLLVLDVTGRTLEGVLGQNEVVPDAAPVPGPIALYREDMAFNLTDPNAFSAITGRLVSIADVYAYTGFEFGATYEQDRATGFRTRSFAVLPLRNAEQTLGVLQLANFCDRNTGEVVPLTGASEPALRSFAAQAAMAIGNARLFAENQQLIRRLDRANAELAQENAQLREEAQTRFRRGGRENGVIGESPAILAALDLARRAAASKVPVLLLGETGTGKEVFARTIHRASERARKPIVTQNCAALPEHLLESELFGHRKGAFSGAVSDKRGLVHEADGGTLFLDEIGDMPLNLQAKILRMIELGEVRRVGDVRTDRVDVRIVAATHVDLKRKIADGGFREDLFYRLSVFPITLPPLRERRGDVPRLVDHFLAAAAELSGRPVPTLTPEALDALAMWTFPGNVRELKNIVERAVLLVDHGERIGVEHMPADLRAEAPIALPAGAALPPGADLKAMVEQFEAVVIRTKLRETGGNQSRAADLLNISRRSFIEKLRRYGIRPSRPA</sequence>
<dbReference type="PROSITE" id="PS00688">
    <property type="entry name" value="SIGMA54_INTERACT_3"/>
    <property type="match status" value="1"/>
</dbReference>
<dbReference type="InterPro" id="IPR058031">
    <property type="entry name" value="AAA_lid_NorR"/>
</dbReference>
<evidence type="ECO:0000256" key="3">
    <source>
        <dbReference type="ARBA" id="ARBA00023012"/>
    </source>
</evidence>
<feature type="domain" description="Sigma-54 factor interaction" evidence="9">
    <location>
        <begin position="228"/>
        <end position="457"/>
    </location>
</feature>
<dbReference type="Pfam" id="PF00158">
    <property type="entry name" value="Sigma54_activat"/>
    <property type="match status" value="1"/>
</dbReference>
<keyword evidence="1" id="KW-0547">Nucleotide-binding</keyword>
<dbReference type="AlphaFoldDB" id="A0A6A7YAR3"/>
<evidence type="ECO:0000256" key="1">
    <source>
        <dbReference type="ARBA" id="ARBA00022741"/>
    </source>
</evidence>
<dbReference type="InterPro" id="IPR003018">
    <property type="entry name" value="GAF"/>
</dbReference>
<accession>A0A6A7YAR3</accession>
<keyword evidence="6" id="KW-0010">Activator</keyword>
<dbReference type="Pfam" id="PF02954">
    <property type="entry name" value="HTH_8"/>
    <property type="match status" value="1"/>
</dbReference>
<dbReference type="InterPro" id="IPR029016">
    <property type="entry name" value="GAF-like_dom_sf"/>
</dbReference>
<dbReference type="Gene3D" id="1.10.8.60">
    <property type="match status" value="1"/>
</dbReference>